<dbReference type="Pfam" id="PF00583">
    <property type="entry name" value="Acetyltransf_1"/>
    <property type="match status" value="1"/>
</dbReference>
<dbReference type="PANTHER" id="PTHR43877">
    <property type="entry name" value="AMINOALKYLPHOSPHONATE N-ACETYLTRANSFERASE-RELATED-RELATED"/>
    <property type="match status" value="1"/>
</dbReference>
<name>A0A243WH81_9BACT</name>
<evidence type="ECO:0000256" key="1">
    <source>
        <dbReference type="ARBA" id="ARBA00022679"/>
    </source>
</evidence>
<dbReference type="CDD" id="cd04301">
    <property type="entry name" value="NAT_SF"/>
    <property type="match status" value="1"/>
</dbReference>
<keyword evidence="2" id="KW-0012">Acyltransferase</keyword>
<dbReference type="EMBL" id="MTSE01000002">
    <property type="protein sequence ID" value="OUJ75155.1"/>
    <property type="molecule type" value="Genomic_DNA"/>
</dbReference>
<evidence type="ECO:0000313" key="5">
    <source>
        <dbReference type="Proteomes" id="UP000194873"/>
    </source>
</evidence>
<dbReference type="GO" id="GO:0016747">
    <property type="term" value="F:acyltransferase activity, transferring groups other than amino-acyl groups"/>
    <property type="evidence" value="ECO:0007669"/>
    <property type="project" value="InterPro"/>
</dbReference>
<keyword evidence="5" id="KW-1185">Reference proteome</keyword>
<evidence type="ECO:0000256" key="2">
    <source>
        <dbReference type="ARBA" id="ARBA00023315"/>
    </source>
</evidence>
<dbReference type="Proteomes" id="UP000194873">
    <property type="component" value="Unassembled WGS sequence"/>
</dbReference>
<proteinExistence type="predicted"/>
<evidence type="ECO:0000313" key="4">
    <source>
        <dbReference type="EMBL" id="OUJ75155.1"/>
    </source>
</evidence>
<comment type="caution">
    <text evidence="4">The sequence shown here is derived from an EMBL/GenBank/DDBJ whole genome shotgun (WGS) entry which is preliminary data.</text>
</comment>
<sequence>MAAQLAVFGRQAFYDTFAADNTPEDMAAYLDESFGEAQQLAELHDPNTVFLLARMQQELVASAKLRFGSTLALAPGKSADTQLEISRLYVRKDWIGTGLGAALMRRIIEEARAKGCRSIVLGVWERNERAIAFYQRFGFKTIGNMDFMLGKDLQNDLILRKGL</sequence>
<organism evidence="4 5">
    <name type="scientific">Hymenobacter crusticola</name>
    <dbReference type="NCBI Taxonomy" id="1770526"/>
    <lineage>
        <taxon>Bacteria</taxon>
        <taxon>Pseudomonadati</taxon>
        <taxon>Bacteroidota</taxon>
        <taxon>Cytophagia</taxon>
        <taxon>Cytophagales</taxon>
        <taxon>Hymenobacteraceae</taxon>
        <taxon>Hymenobacter</taxon>
    </lineage>
</organism>
<reference evidence="4 5" key="1">
    <citation type="submission" date="2017-01" db="EMBL/GenBank/DDBJ databases">
        <title>A new Hymenobacter.</title>
        <authorList>
            <person name="Liang Y."/>
            <person name="Feng F."/>
        </authorList>
    </citation>
    <scope>NUCLEOTIDE SEQUENCE [LARGE SCALE GENOMIC DNA]</scope>
    <source>
        <strain evidence="4">MIMBbqt21</strain>
    </source>
</reference>
<evidence type="ECO:0000259" key="3">
    <source>
        <dbReference type="PROSITE" id="PS51186"/>
    </source>
</evidence>
<dbReference type="InterPro" id="IPR050832">
    <property type="entry name" value="Bact_Acetyltransf"/>
</dbReference>
<dbReference type="SUPFAM" id="SSF55729">
    <property type="entry name" value="Acyl-CoA N-acyltransferases (Nat)"/>
    <property type="match status" value="1"/>
</dbReference>
<accession>A0A243WH81</accession>
<dbReference type="PROSITE" id="PS51186">
    <property type="entry name" value="GNAT"/>
    <property type="match status" value="1"/>
</dbReference>
<dbReference type="InterPro" id="IPR016181">
    <property type="entry name" value="Acyl_CoA_acyltransferase"/>
</dbReference>
<keyword evidence="1" id="KW-0808">Transferase</keyword>
<dbReference type="PANTHER" id="PTHR43877:SF1">
    <property type="entry name" value="ACETYLTRANSFERASE"/>
    <property type="match status" value="1"/>
</dbReference>
<dbReference type="AlphaFoldDB" id="A0A243WH81"/>
<dbReference type="InterPro" id="IPR000182">
    <property type="entry name" value="GNAT_dom"/>
</dbReference>
<feature type="domain" description="N-acetyltransferase" evidence="3">
    <location>
        <begin position="1"/>
        <end position="163"/>
    </location>
</feature>
<protein>
    <recommendedName>
        <fullName evidence="3">N-acetyltransferase domain-containing protein</fullName>
    </recommendedName>
</protein>
<dbReference type="Gene3D" id="3.40.630.30">
    <property type="match status" value="1"/>
</dbReference>
<gene>
    <name evidence="4" type="ORF">BXP70_03780</name>
</gene>